<protein>
    <recommendedName>
        <fullName evidence="1 7">Transcriptional regulator MraZ</fullName>
    </recommendedName>
</protein>
<dbReference type="HAMAP" id="MF_01008">
    <property type="entry name" value="MraZ"/>
    <property type="match status" value="1"/>
</dbReference>
<evidence type="ECO:0000259" key="8">
    <source>
        <dbReference type="PROSITE" id="PS51740"/>
    </source>
</evidence>
<evidence type="ECO:0000313" key="10">
    <source>
        <dbReference type="Proteomes" id="UP000063919"/>
    </source>
</evidence>
<evidence type="ECO:0000256" key="2">
    <source>
        <dbReference type="ARBA" id="ARBA00022490"/>
    </source>
</evidence>
<evidence type="ECO:0000256" key="5">
    <source>
        <dbReference type="ARBA" id="ARBA00023125"/>
    </source>
</evidence>
<dbReference type="RefSeq" id="WP_144416888.1">
    <property type="nucleotide sequence ID" value="NZ_CP012622.1"/>
</dbReference>
<evidence type="ECO:0000256" key="1">
    <source>
        <dbReference type="ARBA" id="ARBA00013860"/>
    </source>
</evidence>
<organism evidence="9 10">
    <name type="scientific">Spiroplasma cantharicola</name>
    <dbReference type="NCBI Taxonomy" id="362837"/>
    <lineage>
        <taxon>Bacteria</taxon>
        <taxon>Bacillati</taxon>
        <taxon>Mycoplasmatota</taxon>
        <taxon>Mollicutes</taxon>
        <taxon>Entomoplasmatales</taxon>
        <taxon>Spiroplasmataceae</taxon>
        <taxon>Spiroplasma</taxon>
    </lineage>
</organism>
<dbReference type="InterPro" id="IPR007159">
    <property type="entry name" value="SpoVT-AbrB_dom"/>
</dbReference>
<dbReference type="PROSITE" id="PS51740">
    <property type="entry name" value="SPOVT_ABRB"/>
    <property type="match status" value="2"/>
</dbReference>
<dbReference type="STRING" id="362837.SCANT_v1c07800"/>
<keyword evidence="4 7" id="KW-0805">Transcription regulation</keyword>
<dbReference type="PANTHER" id="PTHR34701">
    <property type="entry name" value="TRANSCRIPTIONAL REGULATOR MRAZ"/>
    <property type="match status" value="1"/>
</dbReference>
<comment type="similarity">
    <text evidence="7">Belongs to the MraZ family.</text>
</comment>
<evidence type="ECO:0000256" key="3">
    <source>
        <dbReference type="ARBA" id="ARBA00022737"/>
    </source>
</evidence>
<proteinExistence type="inferred from homology"/>
<keyword evidence="3" id="KW-0677">Repeat</keyword>
<evidence type="ECO:0000313" key="9">
    <source>
        <dbReference type="EMBL" id="ALD66686.1"/>
    </source>
</evidence>
<dbReference type="InterPro" id="IPR035644">
    <property type="entry name" value="MraZ_C"/>
</dbReference>
<accession>A0A0M4JK47</accession>
<dbReference type="GO" id="GO:0005737">
    <property type="term" value="C:cytoplasm"/>
    <property type="evidence" value="ECO:0007669"/>
    <property type="project" value="UniProtKB-UniRule"/>
</dbReference>
<dbReference type="Proteomes" id="UP000063919">
    <property type="component" value="Chromosome"/>
</dbReference>
<dbReference type="EMBL" id="CP012622">
    <property type="protein sequence ID" value="ALD66686.1"/>
    <property type="molecule type" value="Genomic_DNA"/>
</dbReference>
<dbReference type="Gene3D" id="3.40.1550.20">
    <property type="entry name" value="Transcriptional regulator MraZ domain"/>
    <property type="match status" value="1"/>
</dbReference>
<dbReference type="AlphaFoldDB" id="A0A0M4JK47"/>
<reference evidence="9 10" key="1">
    <citation type="journal article" date="2015" name="Genome Announc.">
        <title>Complete Genome Sequence of Spiroplasma cantharicola CC-1T (DSM 21588), a Bacterium Isolated from Soldier Beetle (Cantharis carolinus).</title>
        <authorList>
            <person name="Lo W.S."/>
            <person name="Liu P.Y."/>
            <person name="Kuo C.H."/>
        </authorList>
    </citation>
    <scope>NUCLEOTIDE SEQUENCE [LARGE SCALE GENOMIC DNA]</scope>
    <source>
        <strain evidence="9 10">CC-1</strain>
    </source>
</reference>
<dbReference type="InterPro" id="IPR020603">
    <property type="entry name" value="MraZ_dom"/>
</dbReference>
<dbReference type="GO" id="GO:0000976">
    <property type="term" value="F:transcription cis-regulatory region binding"/>
    <property type="evidence" value="ECO:0007669"/>
    <property type="project" value="TreeGrafter"/>
</dbReference>
<dbReference type="NCBIfam" id="TIGR00242">
    <property type="entry name" value="division/cell wall cluster transcriptional repressor MraZ"/>
    <property type="match status" value="1"/>
</dbReference>
<feature type="domain" description="SpoVT-AbrB" evidence="8">
    <location>
        <begin position="77"/>
        <end position="120"/>
    </location>
</feature>
<dbReference type="PATRIC" id="fig|362837.3.peg.796"/>
<dbReference type="GO" id="GO:0009295">
    <property type="term" value="C:nucleoid"/>
    <property type="evidence" value="ECO:0007669"/>
    <property type="project" value="UniProtKB-SubCell"/>
</dbReference>
<keyword evidence="2 7" id="KW-0963">Cytoplasm</keyword>
<dbReference type="PANTHER" id="PTHR34701:SF1">
    <property type="entry name" value="TRANSCRIPTIONAL REGULATOR MRAZ"/>
    <property type="match status" value="1"/>
</dbReference>
<dbReference type="GO" id="GO:0003700">
    <property type="term" value="F:DNA-binding transcription factor activity"/>
    <property type="evidence" value="ECO:0007669"/>
    <property type="project" value="UniProtKB-UniRule"/>
</dbReference>
<dbReference type="InterPro" id="IPR038619">
    <property type="entry name" value="MraZ_sf"/>
</dbReference>
<evidence type="ECO:0000256" key="4">
    <source>
        <dbReference type="ARBA" id="ARBA00023015"/>
    </source>
</evidence>
<dbReference type="InterPro" id="IPR035642">
    <property type="entry name" value="MraZ_N"/>
</dbReference>
<keyword evidence="10" id="KW-1185">Reference proteome</keyword>
<evidence type="ECO:0000256" key="6">
    <source>
        <dbReference type="ARBA" id="ARBA00023163"/>
    </source>
</evidence>
<dbReference type="InterPro" id="IPR003444">
    <property type="entry name" value="MraZ"/>
</dbReference>
<keyword evidence="6 7" id="KW-0804">Transcription</keyword>
<dbReference type="Pfam" id="PF02381">
    <property type="entry name" value="MraZ"/>
    <property type="match status" value="2"/>
</dbReference>
<dbReference type="InterPro" id="IPR037914">
    <property type="entry name" value="SpoVT-AbrB_sf"/>
</dbReference>
<keyword evidence="5 7" id="KW-0238">DNA-binding</keyword>
<dbReference type="KEGG" id="scj:SCANT_v1c07800"/>
<dbReference type="CDD" id="cd16320">
    <property type="entry name" value="MraZ_N"/>
    <property type="match status" value="1"/>
</dbReference>
<comment type="subcellular location">
    <subcellularLocation>
        <location evidence="7">Cytoplasm</location>
        <location evidence="7">Nucleoid</location>
    </subcellularLocation>
</comment>
<dbReference type="CDD" id="cd16321">
    <property type="entry name" value="MraZ_C"/>
    <property type="match status" value="1"/>
</dbReference>
<keyword evidence="9" id="KW-0131">Cell cycle</keyword>
<dbReference type="SUPFAM" id="SSF89447">
    <property type="entry name" value="AbrB/MazE/MraZ-like"/>
    <property type="match status" value="1"/>
</dbReference>
<evidence type="ECO:0000256" key="7">
    <source>
        <dbReference type="HAMAP-Rule" id="MF_01008"/>
    </source>
</evidence>
<gene>
    <name evidence="7 9" type="primary">mraZ</name>
    <name evidence="9" type="ORF">SCANT_v1c07800</name>
</gene>
<dbReference type="GO" id="GO:2000143">
    <property type="term" value="P:negative regulation of DNA-templated transcription initiation"/>
    <property type="evidence" value="ECO:0007669"/>
    <property type="project" value="TreeGrafter"/>
</dbReference>
<dbReference type="GO" id="GO:0051301">
    <property type="term" value="P:cell division"/>
    <property type="evidence" value="ECO:0007669"/>
    <property type="project" value="UniProtKB-KW"/>
</dbReference>
<sequence>MLFGTFEHNLDDKFRLTIPSKLRNKLGELVYVTRSIDGLCLEIRTPENFEEWYKELKSQSALSSSTRTVVRTIFSNTDEISIDGSGRIKLPANLLEEVGITKTVQITGAGEWVEIWDKDKHHVYDKDAKNKLVEAAEKLGGVN</sequence>
<keyword evidence="9" id="KW-0132">Cell division</keyword>
<feature type="domain" description="SpoVT-AbrB" evidence="8">
    <location>
        <begin position="5"/>
        <end position="48"/>
    </location>
</feature>
<name>A0A0M4JK47_9MOLU</name>
<comment type="subunit">
    <text evidence="7">Forms oligomers.</text>
</comment>